<dbReference type="EMBL" id="WIXE01002615">
    <property type="protein sequence ID" value="KAK5984664.1"/>
    <property type="molecule type" value="Genomic_DNA"/>
</dbReference>
<proteinExistence type="predicted"/>
<evidence type="ECO:0000259" key="3">
    <source>
        <dbReference type="SMART" id="SM00198"/>
    </source>
</evidence>
<name>A0AAN8J3C1_TRICO</name>
<dbReference type="Gene3D" id="3.40.33.10">
    <property type="entry name" value="CAP"/>
    <property type="match status" value="3"/>
</dbReference>
<feature type="compositionally biased region" description="Pro residues" evidence="1">
    <location>
        <begin position="207"/>
        <end position="375"/>
    </location>
</feature>
<keyword evidence="2" id="KW-0732">Signal</keyword>
<feature type="compositionally biased region" description="Pro residues" evidence="1">
    <location>
        <begin position="384"/>
        <end position="394"/>
    </location>
</feature>
<feature type="chain" id="PRO_5043039198" description="SCP domain-containing protein" evidence="2">
    <location>
        <begin position="24"/>
        <end position="600"/>
    </location>
</feature>
<dbReference type="Proteomes" id="UP001331761">
    <property type="component" value="Unassembled WGS sequence"/>
</dbReference>
<organism evidence="4 5">
    <name type="scientific">Trichostrongylus colubriformis</name>
    <name type="common">Black scour worm</name>
    <dbReference type="NCBI Taxonomy" id="6319"/>
    <lineage>
        <taxon>Eukaryota</taxon>
        <taxon>Metazoa</taxon>
        <taxon>Ecdysozoa</taxon>
        <taxon>Nematoda</taxon>
        <taxon>Chromadorea</taxon>
        <taxon>Rhabditida</taxon>
        <taxon>Rhabditina</taxon>
        <taxon>Rhabditomorpha</taxon>
        <taxon>Strongyloidea</taxon>
        <taxon>Trichostrongylidae</taxon>
        <taxon>Trichostrongylus</taxon>
    </lineage>
</organism>
<dbReference type="SMART" id="SM00198">
    <property type="entry name" value="SCP"/>
    <property type="match status" value="1"/>
</dbReference>
<keyword evidence="5" id="KW-1185">Reference proteome</keyword>
<evidence type="ECO:0000313" key="4">
    <source>
        <dbReference type="EMBL" id="KAK5984664.1"/>
    </source>
</evidence>
<gene>
    <name evidence="4" type="ORF">GCK32_005388</name>
</gene>
<feature type="region of interest" description="Disordered" evidence="1">
    <location>
        <begin position="199"/>
        <end position="413"/>
    </location>
</feature>
<evidence type="ECO:0000256" key="1">
    <source>
        <dbReference type="SAM" id="MobiDB-lite"/>
    </source>
</evidence>
<comment type="caution">
    <text evidence="4">The sequence shown here is derived from an EMBL/GenBank/DDBJ whole genome shotgun (WGS) entry which is preliminary data.</text>
</comment>
<evidence type="ECO:0000256" key="2">
    <source>
        <dbReference type="SAM" id="SignalP"/>
    </source>
</evidence>
<dbReference type="InterPro" id="IPR001283">
    <property type="entry name" value="CRISP-related"/>
</dbReference>
<dbReference type="InterPro" id="IPR014044">
    <property type="entry name" value="CAP_dom"/>
</dbReference>
<feature type="region of interest" description="Disordered" evidence="1">
    <location>
        <begin position="21"/>
        <end position="44"/>
    </location>
</feature>
<feature type="domain" description="SCP" evidence="3">
    <location>
        <begin position="417"/>
        <end position="573"/>
    </location>
</feature>
<sequence length="600" mass="60817">MTSRTLLLLLQAVLYLKTLPTTAQPPGTGGVPGAPPGTGGVPGAPPGTGGVPAINRMCPDNQGMNDRIRSKAIEAHNFRRMQLARGAVLNKKGRNLPQASNMRKLSIKTWWRQVRVSGGVGRRVTYTSLNVGTPSEWFIRMAWASTQSFGCGVARCGGFWFVVCHYRPGSTGCPTMTSRTPVLLLLVVLLLLTPPIRAQPGSAGQPPAGPPAAGQPPAGPPAAGQPPAGPPAAGQPPAGPPAAGQPPAGPPAAGQPPAGPPAAGQPPAGPPAAGQPPAGPPAAGQPPAGPPAAGQPPAGPPAAGPPAAGQPPAGPPAAGQPPAGPPAAGQPPAAPPAAGQPPAAPPAAGQPPAAPPAAGQPPAGPPAAGKPPVAPPAAGQPSPDTTPPTTPSPVPTGSTVNPAINRMCPDNQDMNDRIRSKALDAHDFRRRQLARGAVVNKRGRNLPQASNMRKLKYDCKLEKSAVAAAATCSIGAQRTLPSDMQENAHFLLRSTAQWRKDAIVEAIKVWWSQVRVSGGIGRGVTYTSRNVNTPTEWFIRMAWADTQSFGCGVVRCGGFWSIVCHYRPGATVNQRIYEPGFPCSACPSGTTCSDGLLCAG</sequence>
<protein>
    <recommendedName>
        <fullName evidence="3">SCP domain-containing protein</fullName>
    </recommendedName>
</protein>
<dbReference type="CDD" id="cd05380">
    <property type="entry name" value="CAP_euk"/>
    <property type="match status" value="1"/>
</dbReference>
<dbReference type="AlphaFoldDB" id="A0AAN8J3C1"/>
<reference evidence="4 5" key="1">
    <citation type="submission" date="2019-10" db="EMBL/GenBank/DDBJ databases">
        <title>Assembly and Annotation for the nematode Trichostrongylus colubriformis.</title>
        <authorList>
            <person name="Martin J."/>
        </authorList>
    </citation>
    <scope>NUCLEOTIDE SEQUENCE [LARGE SCALE GENOMIC DNA]</scope>
    <source>
        <strain evidence="4">G859</strain>
        <tissue evidence="4">Whole worm</tissue>
    </source>
</reference>
<dbReference type="Pfam" id="PF00188">
    <property type="entry name" value="CAP"/>
    <property type="match status" value="2"/>
</dbReference>
<dbReference type="PANTHER" id="PTHR10334">
    <property type="entry name" value="CYSTEINE-RICH SECRETORY PROTEIN-RELATED"/>
    <property type="match status" value="1"/>
</dbReference>
<evidence type="ECO:0000313" key="5">
    <source>
        <dbReference type="Proteomes" id="UP001331761"/>
    </source>
</evidence>
<dbReference type="InterPro" id="IPR035940">
    <property type="entry name" value="CAP_sf"/>
</dbReference>
<feature type="compositionally biased region" description="Gly residues" evidence="1">
    <location>
        <begin position="27"/>
        <end position="44"/>
    </location>
</feature>
<feature type="signal peptide" evidence="2">
    <location>
        <begin position="1"/>
        <end position="23"/>
    </location>
</feature>
<dbReference type="SUPFAM" id="SSF55797">
    <property type="entry name" value="PR-1-like"/>
    <property type="match status" value="2"/>
</dbReference>
<accession>A0AAN8J3C1</accession>